<dbReference type="SMART" id="SM00408">
    <property type="entry name" value="IGc2"/>
    <property type="match status" value="9"/>
</dbReference>
<feature type="domain" description="Ig-like" evidence="5">
    <location>
        <begin position="377"/>
        <end position="444"/>
    </location>
</feature>
<dbReference type="InterPro" id="IPR013783">
    <property type="entry name" value="Ig-like_fold"/>
</dbReference>
<reference evidence="6 7" key="1">
    <citation type="journal article" date="2019" name="Mol. Ecol. Resour.">
        <title>Chromosome-level genome assembly of Triplophysa tibetana, a fish adapted to the harsh high-altitude environment of the Tibetan Plateau.</title>
        <authorList>
            <person name="Yang X."/>
            <person name="Liu H."/>
            <person name="Ma Z."/>
            <person name="Zou Y."/>
            <person name="Zou M."/>
            <person name="Mao Y."/>
            <person name="Li X."/>
            <person name="Wang H."/>
            <person name="Chen T."/>
            <person name="Wang W."/>
            <person name="Yang R."/>
        </authorList>
    </citation>
    <scope>NUCLEOTIDE SEQUENCE [LARGE SCALE GENOMIC DNA]</scope>
    <source>
        <strain evidence="6">TTIB1903HZAU</strain>
        <tissue evidence="6">Muscle</tissue>
    </source>
</reference>
<keyword evidence="1 4" id="KW-0732">Signal</keyword>
<dbReference type="GO" id="GO:0009897">
    <property type="term" value="C:external side of plasma membrane"/>
    <property type="evidence" value="ECO:0007669"/>
    <property type="project" value="TreeGrafter"/>
</dbReference>
<dbReference type="PANTHER" id="PTHR11481:SF64">
    <property type="entry name" value="FC RECEPTOR-LIKE PROTEIN 4"/>
    <property type="match status" value="1"/>
</dbReference>
<feature type="domain" description="Ig-like" evidence="5">
    <location>
        <begin position="468"/>
        <end position="555"/>
    </location>
</feature>
<dbReference type="GO" id="GO:0006955">
    <property type="term" value="P:immune response"/>
    <property type="evidence" value="ECO:0007669"/>
    <property type="project" value="TreeGrafter"/>
</dbReference>
<protein>
    <recommendedName>
        <fullName evidence="5">Ig-like domain-containing protein</fullName>
    </recommendedName>
</protein>
<keyword evidence="3" id="KW-0812">Transmembrane</keyword>
<evidence type="ECO:0000256" key="1">
    <source>
        <dbReference type="ARBA" id="ARBA00022729"/>
    </source>
</evidence>
<evidence type="ECO:0000313" key="6">
    <source>
        <dbReference type="EMBL" id="KAA0706365.1"/>
    </source>
</evidence>
<keyword evidence="2" id="KW-1015">Disulfide bond</keyword>
<evidence type="ECO:0000256" key="4">
    <source>
        <dbReference type="SAM" id="SignalP"/>
    </source>
</evidence>
<feature type="domain" description="Ig-like" evidence="5">
    <location>
        <begin position="199"/>
        <end position="281"/>
    </location>
</feature>
<dbReference type="Pfam" id="PF13895">
    <property type="entry name" value="Ig_2"/>
    <property type="match status" value="5"/>
</dbReference>
<feature type="domain" description="Ig-like" evidence="5">
    <location>
        <begin position="288"/>
        <end position="371"/>
    </location>
</feature>
<feature type="domain" description="Ig-like" evidence="5">
    <location>
        <begin position="111"/>
        <end position="195"/>
    </location>
</feature>
<organism evidence="6 7">
    <name type="scientific">Triplophysa tibetana</name>
    <dbReference type="NCBI Taxonomy" id="1572043"/>
    <lineage>
        <taxon>Eukaryota</taxon>
        <taxon>Metazoa</taxon>
        <taxon>Chordata</taxon>
        <taxon>Craniata</taxon>
        <taxon>Vertebrata</taxon>
        <taxon>Euteleostomi</taxon>
        <taxon>Actinopterygii</taxon>
        <taxon>Neopterygii</taxon>
        <taxon>Teleostei</taxon>
        <taxon>Ostariophysi</taxon>
        <taxon>Cypriniformes</taxon>
        <taxon>Nemacheilidae</taxon>
        <taxon>Triplophysa</taxon>
    </lineage>
</organism>
<feature type="domain" description="Ig-like" evidence="5">
    <location>
        <begin position="26"/>
        <end position="104"/>
    </location>
</feature>
<dbReference type="InterPro" id="IPR007110">
    <property type="entry name" value="Ig-like_dom"/>
</dbReference>
<sequence length="874" mass="97257">MEFTSLLLVLLMISAVDSEETEDIKPTLSVWQQSSVFTGDTVTLKCDVHQSSGWEMFFFTSSKHESTEASGTKRISSVSVSDGGEYKCRARRGNYYTHYSDPVTVKVEERPEAQVSVRPGVHVYGGASVTLICAISGKTSVNSWQYNWFKGELDIQQNKQQINIRSVIKSDGGEYTCRGSDITGSRSSDVSKAVTLTVSDVKASLSVLTQSSVFTGDTVTLKCDVHQSSGWEMFFFTSSKHESTEASGTKRISSVSVSDGGEYWCRARRGNYYTHYSDPVTVKVEERPEAQVSIQPDVHVYGGESVTLTCVIRGGGVTVWHYNWFKGELHIQQNKRQIYIRSVMKTDGGEYTCRGSDIRGSSHISKAVKLTVSGSKAKAELTSDTEGSVLTGNTVTLTCVINQSNRWKFYWYQHTLNTEMKTTDKNTYTIHISSVSDGAQYWCRSGRGNPVYYTDYSDVVRINVTESPKAVLSVEPDKQLFSGETVTLRCDIQTKADTELTYTWTVKKYTQERIFRCETQECKLERVNEDHSAEYSCMGKIKNQKSRRSEAVRLTVSSHQASTRLRVSPQQWLTEGDSVTLMCELDRSSTGWTFSWFTQHNLSSGYELVSDSSGGSQGNYTVSSAALKHTGLYMCGAERGDPVYHTHNSSTQPLWITGVWSSVSLIIRPNRTQHFSSGSLSLSCEDHRSSTGWTVRRYTNTLNTCASSSVRSTGTQSTCSITSLITSDSGVYWCESESGHKHHPVNISIHYDDVILDSPAHPVTEGDSLTLHCLYRHTNPSKLTAEFSKDGSVVQNQTTGDMMIISTVSKSHEGFYSCKHPERGASPQSWISVTGVQEEMSALKILSFLLAVCPYLIVTVVLVFKCYRLRDETS</sequence>
<keyword evidence="7" id="KW-1185">Reference proteome</keyword>
<dbReference type="InterPro" id="IPR003598">
    <property type="entry name" value="Ig_sub2"/>
</dbReference>
<dbReference type="GO" id="GO:0007166">
    <property type="term" value="P:cell surface receptor signaling pathway"/>
    <property type="evidence" value="ECO:0007669"/>
    <property type="project" value="TreeGrafter"/>
</dbReference>
<keyword evidence="3" id="KW-0472">Membrane</keyword>
<dbReference type="PROSITE" id="PS50835">
    <property type="entry name" value="IG_LIKE"/>
    <property type="match status" value="8"/>
</dbReference>
<evidence type="ECO:0000256" key="3">
    <source>
        <dbReference type="SAM" id="Phobius"/>
    </source>
</evidence>
<feature type="signal peptide" evidence="4">
    <location>
        <begin position="1"/>
        <end position="18"/>
    </location>
</feature>
<dbReference type="AlphaFoldDB" id="A0A5A9NAX3"/>
<dbReference type="InterPro" id="IPR050488">
    <property type="entry name" value="Ig_Fc_receptor"/>
</dbReference>
<dbReference type="GO" id="GO:0004888">
    <property type="term" value="F:transmembrane signaling receptor activity"/>
    <property type="evidence" value="ECO:0007669"/>
    <property type="project" value="TreeGrafter"/>
</dbReference>
<dbReference type="InterPro" id="IPR036179">
    <property type="entry name" value="Ig-like_dom_sf"/>
</dbReference>
<evidence type="ECO:0000313" key="7">
    <source>
        <dbReference type="Proteomes" id="UP000324632"/>
    </source>
</evidence>
<evidence type="ECO:0000259" key="5">
    <source>
        <dbReference type="PROSITE" id="PS50835"/>
    </source>
</evidence>
<name>A0A5A9NAX3_9TELE</name>
<gene>
    <name evidence="6" type="ORF">E1301_Tti020412</name>
</gene>
<dbReference type="EMBL" id="SOYY01000021">
    <property type="protein sequence ID" value="KAA0706365.1"/>
    <property type="molecule type" value="Genomic_DNA"/>
</dbReference>
<evidence type="ECO:0000256" key="2">
    <source>
        <dbReference type="ARBA" id="ARBA00023157"/>
    </source>
</evidence>
<dbReference type="Gene3D" id="2.60.40.10">
    <property type="entry name" value="Immunoglobulins"/>
    <property type="match status" value="9"/>
</dbReference>
<dbReference type="InterPro" id="IPR003599">
    <property type="entry name" value="Ig_sub"/>
</dbReference>
<dbReference type="PANTHER" id="PTHR11481">
    <property type="entry name" value="IMMUNOGLOBULIN FC RECEPTOR"/>
    <property type="match status" value="1"/>
</dbReference>
<proteinExistence type="predicted"/>
<feature type="domain" description="Ig-like" evidence="5">
    <location>
        <begin position="744"/>
        <end position="834"/>
    </location>
</feature>
<dbReference type="SMART" id="SM00409">
    <property type="entry name" value="IG"/>
    <property type="match status" value="9"/>
</dbReference>
<feature type="transmembrane region" description="Helical" evidence="3">
    <location>
        <begin position="845"/>
        <end position="864"/>
    </location>
</feature>
<feature type="chain" id="PRO_5022947926" description="Ig-like domain-containing protein" evidence="4">
    <location>
        <begin position="19"/>
        <end position="874"/>
    </location>
</feature>
<comment type="caution">
    <text evidence="6">The sequence shown here is derived from an EMBL/GenBank/DDBJ whole genome shotgun (WGS) entry which is preliminary data.</text>
</comment>
<dbReference type="Pfam" id="PF13927">
    <property type="entry name" value="Ig_3"/>
    <property type="match status" value="1"/>
</dbReference>
<keyword evidence="3" id="KW-1133">Transmembrane helix</keyword>
<dbReference type="Proteomes" id="UP000324632">
    <property type="component" value="Chromosome 21"/>
</dbReference>
<dbReference type="SUPFAM" id="SSF48726">
    <property type="entry name" value="Immunoglobulin"/>
    <property type="match status" value="9"/>
</dbReference>
<feature type="domain" description="Ig-like" evidence="5">
    <location>
        <begin position="575"/>
        <end position="651"/>
    </location>
</feature>
<accession>A0A5A9NAX3</accession>